<keyword evidence="3" id="KW-1185">Reference proteome</keyword>
<dbReference type="AlphaFoldDB" id="A0A2T7D9M0"/>
<evidence type="ECO:0000313" key="2">
    <source>
        <dbReference type="EMBL" id="PUZ52299.1"/>
    </source>
</evidence>
<sequence length="73" mass="8336">MEALSSCLIHSFCCVPFYSRGLELALFLVQELWVAWFLCMRVQGFKCSTRSRHPHPQHMSSSSSEEPRGALAF</sequence>
<reference evidence="2 3" key="1">
    <citation type="submission" date="2018-04" db="EMBL/GenBank/DDBJ databases">
        <title>WGS assembly of Panicum hallii var. hallii HAL2.</title>
        <authorList>
            <person name="Lovell J."/>
            <person name="Jenkins J."/>
            <person name="Lowry D."/>
            <person name="Mamidi S."/>
            <person name="Sreedasyam A."/>
            <person name="Weng X."/>
            <person name="Barry K."/>
            <person name="Bonette J."/>
            <person name="Campitelli B."/>
            <person name="Daum C."/>
            <person name="Gordon S."/>
            <person name="Gould B."/>
            <person name="Lipzen A."/>
            <person name="MacQueen A."/>
            <person name="Palacio-Mejia J."/>
            <person name="Plott C."/>
            <person name="Shakirov E."/>
            <person name="Shu S."/>
            <person name="Yoshinaga Y."/>
            <person name="Zane M."/>
            <person name="Rokhsar D."/>
            <person name="Grimwood J."/>
            <person name="Schmutz J."/>
            <person name="Juenger T."/>
        </authorList>
    </citation>
    <scope>NUCLEOTIDE SEQUENCE [LARGE SCALE GENOMIC DNA]</scope>
    <source>
        <strain evidence="3">cv. HAL2</strain>
    </source>
</reference>
<gene>
    <name evidence="2" type="ORF">GQ55_6G259100</name>
</gene>
<name>A0A2T7D9M0_9POAL</name>
<proteinExistence type="predicted"/>
<evidence type="ECO:0000256" key="1">
    <source>
        <dbReference type="SAM" id="MobiDB-lite"/>
    </source>
</evidence>
<dbReference type="Gramene" id="PUZ52299">
    <property type="protein sequence ID" value="PUZ52299"/>
    <property type="gene ID" value="GQ55_6G259100"/>
</dbReference>
<feature type="region of interest" description="Disordered" evidence="1">
    <location>
        <begin position="49"/>
        <end position="73"/>
    </location>
</feature>
<dbReference type="Proteomes" id="UP000244336">
    <property type="component" value="Chromosome 6"/>
</dbReference>
<organism evidence="2 3">
    <name type="scientific">Panicum hallii var. hallii</name>
    <dbReference type="NCBI Taxonomy" id="1504633"/>
    <lineage>
        <taxon>Eukaryota</taxon>
        <taxon>Viridiplantae</taxon>
        <taxon>Streptophyta</taxon>
        <taxon>Embryophyta</taxon>
        <taxon>Tracheophyta</taxon>
        <taxon>Spermatophyta</taxon>
        <taxon>Magnoliopsida</taxon>
        <taxon>Liliopsida</taxon>
        <taxon>Poales</taxon>
        <taxon>Poaceae</taxon>
        <taxon>PACMAD clade</taxon>
        <taxon>Panicoideae</taxon>
        <taxon>Panicodae</taxon>
        <taxon>Paniceae</taxon>
        <taxon>Panicinae</taxon>
        <taxon>Panicum</taxon>
        <taxon>Panicum sect. Panicum</taxon>
    </lineage>
</organism>
<accession>A0A2T7D9M0</accession>
<dbReference type="EMBL" id="CM009754">
    <property type="protein sequence ID" value="PUZ52299.1"/>
    <property type="molecule type" value="Genomic_DNA"/>
</dbReference>
<evidence type="ECO:0000313" key="3">
    <source>
        <dbReference type="Proteomes" id="UP000244336"/>
    </source>
</evidence>
<protein>
    <submittedName>
        <fullName evidence="2">Uncharacterized protein</fullName>
    </submittedName>
</protein>